<accession>A0ABW6KFG6</accession>
<name>A0ABW6KFG6_9BACI</name>
<keyword evidence="1" id="KW-0812">Transmembrane</keyword>
<keyword evidence="1" id="KW-1133">Transmembrane helix</keyword>
<proteinExistence type="predicted"/>
<evidence type="ECO:0000313" key="3">
    <source>
        <dbReference type="Proteomes" id="UP001601059"/>
    </source>
</evidence>
<feature type="transmembrane region" description="Helical" evidence="1">
    <location>
        <begin position="51"/>
        <end position="74"/>
    </location>
</feature>
<gene>
    <name evidence="2" type="ORF">ACFYKX_20090</name>
</gene>
<keyword evidence="1" id="KW-0472">Membrane</keyword>
<protein>
    <submittedName>
        <fullName evidence="2">Uncharacterized protein</fullName>
    </submittedName>
</protein>
<dbReference type="EMBL" id="JBIACK010000012">
    <property type="protein sequence ID" value="MFE8702911.1"/>
    <property type="molecule type" value="Genomic_DNA"/>
</dbReference>
<reference evidence="2 3" key="1">
    <citation type="submission" date="2024-08" db="EMBL/GenBank/DDBJ databases">
        <title>Two novel Cytobacillus novel species.</title>
        <authorList>
            <person name="Liu G."/>
        </authorList>
    </citation>
    <scope>NUCLEOTIDE SEQUENCE [LARGE SCALE GENOMIC DNA]</scope>
    <source>
        <strain evidence="2 3">FJAT-54145</strain>
    </source>
</reference>
<dbReference type="RefSeq" id="WP_389362993.1">
    <property type="nucleotide sequence ID" value="NZ_JBIACK010000012.1"/>
</dbReference>
<evidence type="ECO:0000313" key="2">
    <source>
        <dbReference type="EMBL" id="MFE8702911.1"/>
    </source>
</evidence>
<organism evidence="2 3">
    <name type="scientific">Cytobacillus spartinae</name>
    <dbReference type="NCBI Taxonomy" id="3299023"/>
    <lineage>
        <taxon>Bacteria</taxon>
        <taxon>Bacillati</taxon>
        <taxon>Bacillota</taxon>
        <taxon>Bacilli</taxon>
        <taxon>Bacillales</taxon>
        <taxon>Bacillaceae</taxon>
        <taxon>Cytobacillus</taxon>
    </lineage>
</organism>
<dbReference type="Proteomes" id="UP001601059">
    <property type="component" value="Unassembled WGS sequence"/>
</dbReference>
<keyword evidence="3" id="KW-1185">Reference proteome</keyword>
<evidence type="ECO:0000256" key="1">
    <source>
        <dbReference type="SAM" id="Phobius"/>
    </source>
</evidence>
<sequence length="75" mass="8647">MDIWIQFTDWLEHIGTDFEAPLKLVIFGGLFLLCMNAIVEKTLKGNIKSLILSKHIFNYCVLFLLMGSIIWGFLI</sequence>
<feature type="transmembrane region" description="Helical" evidence="1">
    <location>
        <begin position="20"/>
        <end position="39"/>
    </location>
</feature>
<comment type="caution">
    <text evidence="2">The sequence shown here is derived from an EMBL/GenBank/DDBJ whole genome shotgun (WGS) entry which is preliminary data.</text>
</comment>